<organism evidence="1 2">
    <name type="scientific">Streptacidiphilus pinicola</name>
    <dbReference type="NCBI Taxonomy" id="2219663"/>
    <lineage>
        <taxon>Bacteria</taxon>
        <taxon>Bacillati</taxon>
        <taxon>Actinomycetota</taxon>
        <taxon>Actinomycetes</taxon>
        <taxon>Kitasatosporales</taxon>
        <taxon>Streptomycetaceae</taxon>
        <taxon>Streptacidiphilus</taxon>
    </lineage>
</organism>
<dbReference type="Gene3D" id="1.10.8.1060">
    <property type="entry name" value="Corynebacterium glutamicum thioredoxin-dependent arsenate reductase, N-terminal domain"/>
    <property type="match status" value="1"/>
</dbReference>
<protein>
    <submittedName>
        <fullName evidence="1">Uncharacterized protein</fullName>
    </submittedName>
</protein>
<keyword evidence="2" id="KW-1185">Reference proteome</keyword>
<evidence type="ECO:0000313" key="1">
    <source>
        <dbReference type="EMBL" id="RAG87299.1"/>
    </source>
</evidence>
<comment type="caution">
    <text evidence="1">The sequence shown here is derived from an EMBL/GenBank/DDBJ whole genome shotgun (WGS) entry which is preliminary data.</text>
</comment>
<evidence type="ECO:0000313" key="2">
    <source>
        <dbReference type="Proteomes" id="UP000248889"/>
    </source>
</evidence>
<dbReference type="NCBIfam" id="NF046112">
    <property type="entry name" value="MSMEG_6209_Nter"/>
    <property type="match status" value="1"/>
</dbReference>
<dbReference type="RefSeq" id="WP_111498912.1">
    <property type="nucleotide sequence ID" value="NZ_QKYN01000008.1"/>
</dbReference>
<gene>
    <name evidence="1" type="ORF">DN069_01870</name>
</gene>
<dbReference type="EMBL" id="QKYN01000008">
    <property type="protein sequence ID" value="RAG87299.1"/>
    <property type="molecule type" value="Genomic_DNA"/>
</dbReference>
<proteinExistence type="predicted"/>
<dbReference type="OrthoDB" id="4277148at2"/>
<dbReference type="AlphaFoldDB" id="A0A2X0KK15"/>
<accession>A0A2X0KK15</accession>
<name>A0A2X0KK15_9ACTN</name>
<reference evidence="1 2" key="1">
    <citation type="submission" date="2018-06" db="EMBL/GenBank/DDBJ databases">
        <title>Streptacidiphilus pinicola sp. nov., isolated from pine grove soil.</title>
        <authorList>
            <person name="Roh S.G."/>
            <person name="Park S."/>
            <person name="Kim M.-K."/>
            <person name="Yun B.-R."/>
            <person name="Park J."/>
            <person name="Kim M.J."/>
            <person name="Kim Y.S."/>
            <person name="Kim S.B."/>
        </authorList>
    </citation>
    <scope>NUCLEOTIDE SEQUENCE [LARGE SCALE GENOMIC DNA]</scope>
    <source>
        <strain evidence="1 2">MMS16-CNU450</strain>
    </source>
</reference>
<sequence>MTAISVDGADEDQERSALQAVLARLHHDFDHVVGSARVEHAWEAACHRFAGSRIRAFVPILAERRAVKELRTASAPGQPPDPVEEGP</sequence>
<dbReference type="Proteomes" id="UP000248889">
    <property type="component" value="Unassembled WGS sequence"/>
</dbReference>